<feature type="compositionally biased region" description="Low complexity" evidence="1">
    <location>
        <begin position="14"/>
        <end position="24"/>
    </location>
</feature>
<name>A0ABR3BXT4_9PEZI</name>
<dbReference type="InterPro" id="IPR046797">
    <property type="entry name" value="PDDEXK_12"/>
</dbReference>
<evidence type="ECO:0000259" key="2">
    <source>
        <dbReference type="Pfam" id="PF20516"/>
    </source>
</evidence>
<evidence type="ECO:0000313" key="3">
    <source>
        <dbReference type="EMBL" id="KAL0253208.1"/>
    </source>
</evidence>
<accession>A0ABR3BXT4</accession>
<organism evidence="3 4">
    <name type="scientific">Diplodia seriata</name>
    <dbReference type="NCBI Taxonomy" id="420778"/>
    <lineage>
        <taxon>Eukaryota</taxon>
        <taxon>Fungi</taxon>
        <taxon>Dikarya</taxon>
        <taxon>Ascomycota</taxon>
        <taxon>Pezizomycotina</taxon>
        <taxon>Dothideomycetes</taxon>
        <taxon>Dothideomycetes incertae sedis</taxon>
        <taxon>Botryosphaeriales</taxon>
        <taxon>Botryosphaeriaceae</taxon>
        <taxon>Diplodia</taxon>
    </lineage>
</organism>
<dbReference type="Proteomes" id="UP001430584">
    <property type="component" value="Unassembled WGS sequence"/>
</dbReference>
<sequence length="472" mass="51255">MAWLASRVGAWLSTIPPSSSLPTAPTTPPRPLKRRRLALADRDINAAMSPPNTPAKRPKTAPAADALDDTPRPQRAIAPLVGNTVLSQAGAVAQYAAALNGAPDVPDAADARPTSTAGSTSTAASGKRKRPRSPVKAMADLRLADAGIEYRDLEKRVDELPAQVRQLHDDILACADGDAIVPADISVRPSPPTLVESADSLPQADFARAAGRRHRLRPHNLRTHDALPKEALLAELREAECVRDATLECIEEHDAEPTWNSEVHCRILRLALEHHPAVGYKDVTTAKIWPAHLAPALASGDLVESKMVDYAIYLCPERAGIKQAIDGLLQRQPLGLQSVNQTRYDSLRHRPIAISVETKTPDASEEQAKVQLIVWAAAQLNRLRMLSPGVQLLVLPLLFVSGQSWHLLFASMDPDGSLRLYGKLDMGETRSLPGLYKLLASLRRLAAWVEHDFRDWFVAGILDGMTDGFEGG</sequence>
<reference evidence="3 4" key="1">
    <citation type="submission" date="2024-02" db="EMBL/GenBank/DDBJ databases">
        <title>De novo assembly and annotation of 12 fungi associated with fruit tree decline syndrome in Ontario, Canada.</title>
        <authorList>
            <person name="Sulman M."/>
            <person name="Ellouze W."/>
            <person name="Ilyukhin E."/>
        </authorList>
    </citation>
    <scope>NUCLEOTIDE SEQUENCE [LARGE SCALE GENOMIC DNA]</scope>
    <source>
        <strain evidence="3 4">FDS-637</strain>
    </source>
</reference>
<evidence type="ECO:0000313" key="4">
    <source>
        <dbReference type="Proteomes" id="UP001430584"/>
    </source>
</evidence>
<comment type="caution">
    <text evidence="3">The sequence shown here is derived from an EMBL/GenBank/DDBJ whole genome shotgun (WGS) entry which is preliminary data.</text>
</comment>
<protein>
    <recommendedName>
        <fullName evidence="2">PD-(D/E)XK nuclease-like domain-containing protein</fullName>
    </recommendedName>
</protein>
<dbReference type="Pfam" id="PF20516">
    <property type="entry name" value="PDDEXK_12"/>
    <property type="match status" value="1"/>
</dbReference>
<keyword evidence="4" id="KW-1185">Reference proteome</keyword>
<feature type="region of interest" description="Disordered" evidence="1">
    <location>
        <begin position="106"/>
        <end position="136"/>
    </location>
</feature>
<feature type="region of interest" description="Disordered" evidence="1">
    <location>
        <begin position="14"/>
        <end position="33"/>
    </location>
</feature>
<feature type="domain" description="PD-(D/E)XK nuclease-like" evidence="2">
    <location>
        <begin position="213"/>
        <end position="454"/>
    </location>
</feature>
<dbReference type="EMBL" id="JAJVCZ030000012">
    <property type="protein sequence ID" value="KAL0253208.1"/>
    <property type="molecule type" value="Genomic_DNA"/>
</dbReference>
<dbReference type="RefSeq" id="XP_066627852.1">
    <property type="nucleotide sequence ID" value="XM_066781569.1"/>
</dbReference>
<dbReference type="GeneID" id="92014265"/>
<feature type="compositionally biased region" description="Low complexity" evidence="1">
    <location>
        <begin position="106"/>
        <end position="125"/>
    </location>
</feature>
<gene>
    <name evidence="3" type="ORF">SLS55_010180</name>
</gene>
<evidence type="ECO:0000256" key="1">
    <source>
        <dbReference type="SAM" id="MobiDB-lite"/>
    </source>
</evidence>
<proteinExistence type="predicted"/>
<feature type="region of interest" description="Disordered" evidence="1">
    <location>
        <begin position="46"/>
        <end position="71"/>
    </location>
</feature>